<reference evidence="2" key="4">
    <citation type="submission" date="2025-08" db="UniProtKB">
        <authorList>
            <consortium name="Ensembl"/>
        </authorList>
    </citation>
    <scope>IDENTIFICATION</scope>
</reference>
<protein>
    <submittedName>
        <fullName evidence="2">Uncharacterized protein</fullName>
    </submittedName>
</protein>
<reference evidence="2" key="5">
    <citation type="submission" date="2025-09" db="UniProtKB">
        <authorList>
            <consortium name="Ensembl"/>
        </authorList>
    </citation>
    <scope>IDENTIFICATION</scope>
</reference>
<proteinExistence type="predicted"/>
<feature type="compositionally biased region" description="Acidic residues" evidence="1">
    <location>
        <begin position="21"/>
        <end position="30"/>
    </location>
</feature>
<dbReference type="InParanoid" id="A0A4W3HFD1"/>
<evidence type="ECO:0000313" key="2">
    <source>
        <dbReference type="Ensembl" id="ENSCMIP00000013847.1"/>
    </source>
</evidence>
<feature type="region of interest" description="Disordered" evidence="1">
    <location>
        <begin position="1"/>
        <end position="45"/>
    </location>
</feature>
<reference evidence="3" key="2">
    <citation type="journal article" date="2007" name="PLoS Biol.">
        <title>Survey sequencing and comparative analysis of the elephant shark (Callorhinchus milii) genome.</title>
        <authorList>
            <person name="Venkatesh B."/>
            <person name="Kirkness E.F."/>
            <person name="Loh Y.H."/>
            <person name="Halpern A.L."/>
            <person name="Lee A.P."/>
            <person name="Johnson J."/>
            <person name="Dandona N."/>
            <person name="Viswanathan L.D."/>
            <person name="Tay A."/>
            <person name="Venter J.C."/>
            <person name="Strausberg R.L."/>
            <person name="Brenner S."/>
        </authorList>
    </citation>
    <scope>NUCLEOTIDE SEQUENCE [LARGE SCALE GENOMIC DNA]</scope>
</reference>
<dbReference type="AlphaFoldDB" id="A0A4W3HFD1"/>
<keyword evidence="3" id="KW-1185">Reference proteome</keyword>
<organism evidence="2 3">
    <name type="scientific">Callorhinchus milii</name>
    <name type="common">Ghost shark</name>
    <dbReference type="NCBI Taxonomy" id="7868"/>
    <lineage>
        <taxon>Eukaryota</taxon>
        <taxon>Metazoa</taxon>
        <taxon>Chordata</taxon>
        <taxon>Craniata</taxon>
        <taxon>Vertebrata</taxon>
        <taxon>Chondrichthyes</taxon>
        <taxon>Holocephali</taxon>
        <taxon>Chimaeriformes</taxon>
        <taxon>Callorhinchidae</taxon>
        <taxon>Callorhinchus</taxon>
    </lineage>
</organism>
<dbReference type="Proteomes" id="UP000314986">
    <property type="component" value="Unassembled WGS sequence"/>
</dbReference>
<evidence type="ECO:0000313" key="3">
    <source>
        <dbReference type="Proteomes" id="UP000314986"/>
    </source>
</evidence>
<reference evidence="3" key="3">
    <citation type="journal article" date="2014" name="Nature">
        <title>Elephant shark genome provides unique insights into gnathostome evolution.</title>
        <authorList>
            <consortium name="International Elephant Shark Genome Sequencing Consortium"/>
            <person name="Venkatesh B."/>
            <person name="Lee A.P."/>
            <person name="Ravi V."/>
            <person name="Maurya A.K."/>
            <person name="Lian M.M."/>
            <person name="Swann J.B."/>
            <person name="Ohta Y."/>
            <person name="Flajnik M.F."/>
            <person name="Sutoh Y."/>
            <person name="Kasahara M."/>
            <person name="Hoon S."/>
            <person name="Gangu V."/>
            <person name="Roy S.W."/>
            <person name="Irimia M."/>
            <person name="Korzh V."/>
            <person name="Kondrychyn I."/>
            <person name="Lim Z.W."/>
            <person name="Tay B.H."/>
            <person name="Tohari S."/>
            <person name="Kong K.W."/>
            <person name="Ho S."/>
            <person name="Lorente-Galdos B."/>
            <person name="Quilez J."/>
            <person name="Marques-Bonet T."/>
            <person name="Raney B.J."/>
            <person name="Ingham P.W."/>
            <person name="Tay A."/>
            <person name="Hillier L.W."/>
            <person name="Minx P."/>
            <person name="Boehm T."/>
            <person name="Wilson R.K."/>
            <person name="Brenner S."/>
            <person name="Warren W.C."/>
        </authorList>
    </citation>
    <scope>NUCLEOTIDE SEQUENCE [LARGE SCALE GENOMIC DNA]</scope>
</reference>
<feature type="compositionally biased region" description="Basic and acidic residues" evidence="1">
    <location>
        <begin position="33"/>
        <end position="45"/>
    </location>
</feature>
<accession>A0A4W3HFD1</accession>
<name>A0A4W3HFD1_CALMI</name>
<feature type="compositionally biased region" description="Basic and acidic residues" evidence="1">
    <location>
        <begin position="7"/>
        <end position="20"/>
    </location>
</feature>
<reference evidence="3" key="1">
    <citation type="journal article" date="2006" name="Science">
        <title>Ancient noncoding elements conserved in the human genome.</title>
        <authorList>
            <person name="Venkatesh B."/>
            <person name="Kirkness E.F."/>
            <person name="Loh Y.H."/>
            <person name="Halpern A.L."/>
            <person name="Lee A.P."/>
            <person name="Johnson J."/>
            <person name="Dandona N."/>
            <person name="Viswanathan L.D."/>
            <person name="Tay A."/>
            <person name="Venter J.C."/>
            <person name="Strausberg R.L."/>
            <person name="Brenner S."/>
        </authorList>
    </citation>
    <scope>NUCLEOTIDE SEQUENCE [LARGE SCALE GENOMIC DNA]</scope>
</reference>
<dbReference type="Ensembl" id="ENSCMIT00000014150.1">
    <property type="protein sequence ID" value="ENSCMIP00000013847.1"/>
    <property type="gene ID" value="ENSCMIG00000006911.1"/>
</dbReference>
<sequence length="71" mass="8375">MVRVRGGGRERGGGKRKNSESDDLDTDDQPELQSKRQRSESVSDHWDTAGLHWWFITSLQRYRHCHCIRLH</sequence>
<evidence type="ECO:0000256" key="1">
    <source>
        <dbReference type="SAM" id="MobiDB-lite"/>
    </source>
</evidence>